<dbReference type="InterPro" id="IPR043519">
    <property type="entry name" value="NT_sf"/>
</dbReference>
<keyword evidence="2" id="KW-0678">Repressor</keyword>
<dbReference type="PANTHER" id="PTHR21043:SF0">
    <property type="entry name" value="MITOCHONDRIAL ASSEMBLY OF RIBOSOMAL LARGE SUBUNIT PROTEIN 1"/>
    <property type="match status" value="1"/>
</dbReference>
<proteinExistence type="inferred from homology"/>
<dbReference type="OrthoDB" id="9793681at2"/>
<dbReference type="FunFam" id="3.30.460.10:FF:000008">
    <property type="entry name" value="Ribosomal silencing factor RsfS"/>
    <property type="match status" value="1"/>
</dbReference>
<gene>
    <name evidence="2" type="primary">rsfS</name>
    <name evidence="4" type="ORF">SAMN04489793_4035</name>
</gene>
<evidence type="ECO:0000313" key="4">
    <source>
        <dbReference type="EMBL" id="SED12201.1"/>
    </source>
</evidence>
<dbReference type="NCBIfam" id="TIGR00090">
    <property type="entry name" value="rsfS_iojap_ybeB"/>
    <property type="match status" value="1"/>
</dbReference>
<dbReference type="GeneID" id="300997753"/>
<sequence length="138" mass="15118">MTASDQARTLAAVAARAADDKLASDVVVLDVSEQLVLTEAFVIASASNERQVNAIVEEVEDQLREAGVKPTRREGAREGRWALLDFLDIVVHVFHEEEREYYALEKLWKDCPRIEVEGLGEHAPAEGSAGTDGDREGA</sequence>
<dbReference type="GO" id="GO:0017148">
    <property type="term" value="P:negative regulation of translation"/>
    <property type="evidence" value="ECO:0007669"/>
    <property type="project" value="UniProtKB-UniRule"/>
</dbReference>
<comment type="similarity">
    <text evidence="1 2">Belongs to the Iojap/RsfS family.</text>
</comment>
<dbReference type="Gene3D" id="3.30.460.10">
    <property type="entry name" value="Beta Polymerase, domain 2"/>
    <property type="match status" value="1"/>
</dbReference>
<protein>
    <recommendedName>
        <fullName evidence="2">Ribosomal silencing factor RsfS</fullName>
    </recommendedName>
</protein>
<comment type="subcellular location">
    <subcellularLocation>
        <location evidence="2">Cytoplasm</location>
    </subcellularLocation>
</comment>
<keyword evidence="5" id="KW-1185">Reference proteome</keyword>
<evidence type="ECO:0000313" key="5">
    <source>
        <dbReference type="Proteomes" id="UP000182241"/>
    </source>
</evidence>
<dbReference type="AlphaFoldDB" id="A0A1H4Y4W3"/>
<keyword evidence="2" id="KW-0810">Translation regulation</keyword>
<dbReference type="SUPFAM" id="SSF81301">
    <property type="entry name" value="Nucleotidyltransferase"/>
    <property type="match status" value="1"/>
</dbReference>
<dbReference type="PANTHER" id="PTHR21043">
    <property type="entry name" value="IOJAP SUPERFAMILY ORTHOLOG"/>
    <property type="match status" value="1"/>
</dbReference>
<dbReference type="HAMAP" id="MF_01477">
    <property type="entry name" value="Iojap_RsfS"/>
    <property type="match status" value="1"/>
</dbReference>
<name>A0A1H4Y4W3_TSUTY</name>
<dbReference type="RefSeq" id="WP_068521387.1">
    <property type="nucleotide sequence ID" value="NZ_CBDRGN010000003.1"/>
</dbReference>
<dbReference type="InterPro" id="IPR004394">
    <property type="entry name" value="Iojap/RsfS/C7orf30"/>
</dbReference>
<evidence type="ECO:0000256" key="1">
    <source>
        <dbReference type="ARBA" id="ARBA00010574"/>
    </source>
</evidence>
<organism evidence="4 5">
    <name type="scientific">Tsukamurella tyrosinosolvens</name>
    <dbReference type="NCBI Taxonomy" id="57704"/>
    <lineage>
        <taxon>Bacteria</taxon>
        <taxon>Bacillati</taxon>
        <taxon>Actinomycetota</taxon>
        <taxon>Actinomycetes</taxon>
        <taxon>Mycobacteriales</taxon>
        <taxon>Tsukamurellaceae</taxon>
        <taxon>Tsukamurella</taxon>
    </lineage>
</organism>
<dbReference type="GO" id="GO:0043023">
    <property type="term" value="F:ribosomal large subunit binding"/>
    <property type="evidence" value="ECO:0007669"/>
    <property type="project" value="TreeGrafter"/>
</dbReference>
<dbReference type="STRING" id="57704.SAMN04489793_4035"/>
<dbReference type="GO" id="GO:0042256">
    <property type="term" value="P:cytosolic ribosome assembly"/>
    <property type="evidence" value="ECO:0007669"/>
    <property type="project" value="UniProtKB-UniRule"/>
</dbReference>
<feature type="region of interest" description="Disordered" evidence="3">
    <location>
        <begin position="119"/>
        <end position="138"/>
    </location>
</feature>
<dbReference type="Proteomes" id="UP000182241">
    <property type="component" value="Unassembled WGS sequence"/>
</dbReference>
<evidence type="ECO:0000256" key="3">
    <source>
        <dbReference type="SAM" id="MobiDB-lite"/>
    </source>
</evidence>
<dbReference type="EMBL" id="FNSA01000003">
    <property type="protein sequence ID" value="SED12201.1"/>
    <property type="molecule type" value="Genomic_DNA"/>
</dbReference>
<dbReference type="GO" id="GO:0090071">
    <property type="term" value="P:negative regulation of ribosome biogenesis"/>
    <property type="evidence" value="ECO:0007669"/>
    <property type="project" value="UniProtKB-UniRule"/>
</dbReference>
<dbReference type="Pfam" id="PF02410">
    <property type="entry name" value="RsfS"/>
    <property type="match status" value="1"/>
</dbReference>
<keyword evidence="2" id="KW-0963">Cytoplasm</keyword>
<comment type="function">
    <text evidence="2">Functions as a ribosomal silencing factor. Interacts with ribosomal protein uL14 (rplN), blocking formation of intersubunit bridge B8. Prevents association of the 30S and 50S ribosomal subunits and the formation of functional ribosomes, thus repressing translation.</text>
</comment>
<dbReference type="GO" id="GO:0005737">
    <property type="term" value="C:cytoplasm"/>
    <property type="evidence" value="ECO:0007669"/>
    <property type="project" value="UniProtKB-SubCell"/>
</dbReference>
<evidence type="ECO:0000256" key="2">
    <source>
        <dbReference type="HAMAP-Rule" id="MF_01477"/>
    </source>
</evidence>
<comment type="subunit">
    <text evidence="2">Interacts with ribosomal protein uL14 (rplN).</text>
</comment>
<dbReference type="KEGG" id="tsm:ASU32_15720"/>
<accession>A0A1H4Y4W3</accession>
<reference evidence="5" key="1">
    <citation type="submission" date="2016-10" db="EMBL/GenBank/DDBJ databases">
        <authorList>
            <person name="Varghese N."/>
            <person name="Submissions S."/>
        </authorList>
    </citation>
    <scope>NUCLEOTIDE SEQUENCE [LARGE SCALE GENOMIC DNA]</scope>
    <source>
        <strain evidence="5">DSM 44234</strain>
    </source>
</reference>